<keyword evidence="1" id="KW-0812">Transmembrane</keyword>
<sequence length="119" mass="14333">MHFVTHLQSYFIIYFFFLFTISVHSIIFVNFWHSCVDVSVEENIFPASLIQSSEYYQVCAASREHWRRFGSSLFRMHILRTSEPLVDKYIDIHHNGYVHFHNETRTTVVRRYGTEHEDL</sequence>
<dbReference type="Proteomes" id="UP000663836">
    <property type="component" value="Unassembled WGS sequence"/>
</dbReference>
<evidence type="ECO:0000313" key="2">
    <source>
        <dbReference type="EMBL" id="CAF0953460.1"/>
    </source>
</evidence>
<accession>A0A814DCF1</accession>
<proteinExistence type="predicted"/>
<protein>
    <submittedName>
        <fullName evidence="2">Uncharacterized protein</fullName>
    </submittedName>
</protein>
<evidence type="ECO:0000256" key="1">
    <source>
        <dbReference type="SAM" id="Phobius"/>
    </source>
</evidence>
<comment type="caution">
    <text evidence="2">The sequence shown here is derived from an EMBL/GenBank/DDBJ whole genome shotgun (WGS) entry which is preliminary data.</text>
</comment>
<dbReference type="EMBL" id="CAJNOT010000359">
    <property type="protein sequence ID" value="CAF0953460.1"/>
    <property type="molecule type" value="Genomic_DNA"/>
</dbReference>
<dbReference type="AlphaFoldDB" id="A0A814DCF1"/>
<evidence type="ECO:0000313" key="4">
    <source>
        <dbReference type="Proteomes" id="UP000663864"/>
    </source>
</evidence>
<evidence type="ECO:0000313" key="3">
    <source>
        <dbReference type="EMBL" id="CAF3958874.1"/>
    </source>
</evidence>
<feature type="transmembrane region" description="Helical" evidence="1">
    <location>
        <begin position="12"/>
        <end position="32"/>
    </location>
</feature>
<name>A0A814DCF1_9BILA</name>
<reference evidence="2" key="1">
    <citation type="submission" date="2021-02" db="EMBL/GenBank/DDBJ databases">
        <authorList>
            <person name="Nowell W R."/>
        </authorList>
    </citation>
    <scope>NUCLEOTIDE SEQUENCE</scope>
</reference>
<dbReference type="Proteomes" id="UP000663864">
    <property type="component" value="Unassembled WGS sequence"/>
</dbReference>
<gene>
    <name evidence="3" type="ORF">JBS370_LOCUS23971</name>
    <name evidence="2" type="ORF">ZHD862_LOCUS10137</name>
</gene>
<dbReference type="EMBL" id="CAJOBD010003629">
    <property type="protein sequence ID" value="CAF3958874.1"/>
    <property type="molecule type" value="Genomic_DNA"/>
</dbReference>
<organism evidence="2 4">
    <name type="scientific">Rotaria sordida</name>
    <dbReference type="NCBI Taxonomy" id="392033"/>
    <lineage>
        <taxon>Eukaryota</taxon>
        <taxon>Metazoa</taxon>
        <taxon>Spiralia</taxon>
        <taxon>Gnathifera</taxon>
        <taxon>Rotifera</taxon>
        <taxon>Eurotatoria</taxon>
        <taxon>Bdelloidea</taxon>
        <taxon>Philodinida</taxon>
        <taxon>Philodinidae</taxon>
        <taxon>Rotaria</taxon>
    </lineage>
</organism>
<keyword evidence="1" id="KW-0472">Membrane</keyword>
<keyword evidence="1" id="KW-1133">Transmembrane helix</keyword>